<keyword evidence="1" id="KW-0812">Transmembrane</keyword>
<dbReference type="Pfam" id="PF12725">
    <property type="entry name" value="DUF3810"/>
    <property type="match status" value="1"/>
</dbReference>
<comment type="caution">
    <text evidence="2">The sequence shown here is derived from an EMBL/GenBank/DDBJ whole genome shotgun (WGS) entry which is preliminary data.</text>
</comment>
<protein>
    <recommendedName>
        <fullName evidence="4">DUF3810 domain-containing protein</fullName>
    </recommendedName>
</protein>
<evidence type="ECO:0008006" key="4">
    <source>
        <dbReference type="Google" id="ProtNLM"/>
    </source>
</evidence>
<keyword evidence="3" id="KW-1185">Reference proteome</keyword>
<dbReference type="AlphaFoldDB" id="A0A367GU42"/>
<name>A0A367GU42_9SPHI</name>
<feature type="transmembrane region" description="Helical" evidence="1">
    <location>
        <begin position="108"/>
        <end position="130"/>
    </location>
</feature>
<sequence length="374" mass="42469">MAFLFWHNQVYIYCMATPVNKKLINRGITIGILTGIIFLLIILAGYPGFVERYYWGGVYQFICKVLHPVLNLFPFSVGDVLYVAMVGGIIYGLIQLLKLFFTKQFKRGFITLTGLIISAQSAVVIFYVFWGMNYFRPPASQRFGLSDTAYTVRELKAVTALLIDSANATRSRLAGADLKPDSKEIYAVAINAVKKMSAHSNQFRPHRPQIKSSLLTPLMNYLGTSGYYNPFTTEAQINYGMPVFLKPFVACHELSHQMGIAPEDEANFAGYIAGISSNNRLLRYSAYYSGMTEFMYALRATDSVTFKLYKKRISANVLADLKAEHAYWTYYEGRLEKISSVFYDNFLKANNQPQGLLTYNQMITLVMAWSRQNR</sequence>
<feature type="transmembrane region" description="Helical" evidence="1">
    <location>
        <begin position="28"/>
        <end position="49"/>
    </location>
</feature>
<accession>A0A367GU42</accession>
<proteinExistence type="predicted"/>
<evidence type="ECO:0000313" key="2">
    <source>
        <dbReference type="EMBL" id="RCH56585.1"/>
    </source>
</evidence>
<feature type="transmembrane region" description="Helical" evidence="1">
    <location>
        <begin position="80"/>
        <end position="101"/>
    </location>
</feature>
<dbReference type="InterPro" id="IPR024294">
    <property type="entry name" value="DUF3810"/>
</dbReference>
<dbReference type="Proteomes" id="UP000253209">
    <property type="component" value="Unassembled WGS sequence"/>
</dbReference>
<reference evidence="2 3" key="1">
    <citation type="submission" date="2018-05" db="EMBL/GenBank/DDBJ databases">
        <title>Mucilaginibacter hurinus sp. nov., isolated from briquette warehouse soil.</title>
        <authorList>
            <person name="Choi L."/>
        </authorList>
    </citation>
    <scope>NUCLEOTIDE SEQUENCE [LARGE SCALE GENOMIC DNA]</scope>
    <source>
        <strain evidence="2 3">ZR32</strain>
    </source>
</reference>
<evidence type="ECO:0000256" key="1">
    <source>
        <dbReference type="SAM" id="Phobius"/>
    </source>
</evidence>
<dbReference type="EMBL" id="QGDC01000001">
    <property type="protein sequence ID" value="RCH56585.1"/>
    <property type="molecule type" value="Genomic_DNA"/>
</dbReference>
<evidence type="ECO:0000313" key="3">
    <source>
        <dbReference type="Proteomes" id="UP000253209"/>
    </source>
</evidence>
<keyword evidence="1" id="KW-1133">Transmembrane helix</keyword>
<keyword evidence="1" id="KW-0472">Membrane</keyword>
<gene>
    <name evidence="2" type="ORF">DJ568_01625</name>
</gene>
<organism evidence="2 3">
    <name type="scientific">Mucilaginibacter hurinus</name>
    <dbReference type="NCBI Taxonomy" id="2201324"/>
    <lineage>
        <taxon>Bacteria</taxon>
        <taxon>Pseudomonadati</taxon>
        <taxon>Bacteroidota</taxon>
        <taxon>Sphingobacteriia</taxon>
        <taxon>Sphingobacteriales</taxon>
        <taxon>Sphingobacteriaceae</taxon>
        <taxon>Mucilaginibacter</taxon>
    </lineage>
</organism>